<feature type="compositionally biased region" description="Low complexity" evidence="1">
    <location>
        <begin position="505"/>
        <end position="514"/>
    </location>
</feature>
<feature type="region of interest" description="Disordered" evidence="1">
    <location>
        <begin position="1086"/>
        <end position="1118"/>
    </location>
</feature>
<feature type="compositionally biased region" description="Basic residues" evidence="1">
    <location>
        <begin position="749"/>
        <end position="769"/>
    </location>
</feature>
<feature type="region of interest" description="Disordered" evidence="1">
    <location>
        <begin position="739"/>
        <end position="807"/>
    </location>
</feature>
<reference evidence="2" key="1">
    <citation type="submission" date="2020-11" db="EMBL/GenBank/DDBJ databases">
        <authorList>
            <person name="Whiteford S."/>
        </authorList>
    </citation>
    <scope>NUCLEOTIDE SEQUENCE</scope>
</reference>
<sequence length="1415" mass="157443">MSFGSTEDYATIEYEINESTETPKTSTLKPNSDHKQIVKINNKNRYRPRPENSEEEIHVHSNKVHILEDYYNRPTYMPNTFILSTPYPTPIITNVGNPVSWNPYKNRKPTTPKPIRYVKPVKNQFNYHNAVHQIYPQYPDSYEVSTFNPVTAYTERIVIRPEEYAAPSADCPTIYLTLNNSFQGQGKEACPDLNIAVNTNVVNKNVVIESEEETESDGLFPGGFGLALGEDSAAEDAAISEFSESDSDESRPEGQSASIENSELTNYNSLGSADSDSSVGSSSANAPLAAISRPNRHKNKKPSKDKDAYGLSSMIDFFRPAVNVLGWISTLNPFSFSFLTLFLTPIVLFFAGASSFTAALAPIGIPFARESPQEIHVLKPQWHWDNDIKTWHLDDFDRRKWRPRWPKSSQEEDFGNSSVKPTLFLKVKQWMKETTNKLRKSNEIETPAPTEVPASIPTNVTDANSSRNVKSKTAAIGDSIKMVANQLLDSNTTVETTLVADTRVPPKVKNQVNKQKVKTRNEDTETENSHVGIAVPVSMEELEMENKIKDTSSESSTSNQGISTWILLSNPTPKDNVSSSTTEPTKAEEPQKKQKPNQNKNKAKRPQQKPTTKRPLVASANKSDLVAGGSAINDNVLNKLKDTVLSNVQKNKNTVTQKTTTTVTTTTTTTTAAPEITTKKEELPKTPVSVVPVVKVTSKPTKKKNKLKNKVTTTTTTEAPIVHESAMLPMEAKEQEIELEISTPPSSTKKPKRSSTKRKKNKTKKRKTSVTKQEGASVPEVKKPEKTELKAPSKTKKTNKNEKKPENPISTQIFSYLSREVMPSVGVGVIGLAGLVGIASYFLYPFATPVRRTFEVDKKDDLYRHNAEEYASEGNGQAEEDMLGTVLAGMPAHSKHKLNPYIGQMANANRYPAKKEQDIKYRHVASSYDSPNFNSHYPQQKTGIAHGAVYSEPAKYNPHQYETRHVYTTESKYAYDNTGYTPYPAVEPIYAAPQTAPSAAASGYGNDAANTVVYGVKPSAETDFKPVYPFEGQVFSETTNSPITYPPTSMYLGSNNEAEQQQQQQQQQQLQQQQQQQYHQQQQQQYQQEQQQQQQEEEDDQKYDDEDQNNETVDNKFVVGNVPKELVDSATPAVVPEHGPRNLNRKRRSIVEEILKAAKADNKDIFISNEIDEPLGSPYINLVSMDDSVPSFSPSITPVEENMKGDDKPTIIPVYAVSMDSTTEEDKATSTDIPSTNSEDHIIESVSTVPFDTNKSDKTTEGDASNELEFTTKSFRVYEVFSSPSTLPYEESSPLVKDLTKLVETTTQAKLNTETTTESVKSETTSTMPSLETKGTEPTIVSTLQPKPVQPTNNPNVITYPPANGDGSFFTFLKRIVEFKYRLGLSILQTTSDSLNRYLRSMDSAVQKMAKASQA</sequence>
<feature type="compositionally biased region" description="Acidic residues" evidence="1">
    <location>
        <begin position="1095"/>
        <end position="1109"/>
    </location>
</feature>
<feature type="region of interest" description="Disordered" evidence="1">
    <location>
        <begin position="237"/>
        <end position="306"/>
    </location>
</feature>
<dbReference type="EMBL" id="CAJHNJ030000006">
    <property type="protein sequence ID" value="CAG9101479.1"/>
    <property type="molecule type" value="Genomic_DNA"/>
</dbReference>
<feature type="compositionally biased region" description="Basic and acidic residues" evidence="1">
    <location>
        <begin position="780"/>
        <end position="791"/>
    </location>
</feature>
<feature type="compositionally biased region" description="Polar residues" evidence="1">
    <location>
        <begin position="566"/>
        <end position="580"/>
    </location>
</feature>
<name>A0A8S4DPS4_PLUXY</name>
<dbReference type="PANTHER" id="PTHR24330">
    <property type="entry name" value="HOMEOBOX PROTEIN BARH-LIKE"/>
    <property type="match status" value="1"/>
</dbReference>
<comment type="caution">
    <text evidence="2">The sequence shown here is derived from an EMBL/GenBank/DDBJ whole genome shotgun (WGS) entry which is preliminary data.</text>
</comment>
<evidence type="ECO:0000313" key="3">
    <source>
        <dbReference type="Proteomes" id="UP000653454"/>
    </source>
</evidence>
<feature type="compositionally biased region" description="Polar residues" evidence="1">
    <location>
        <begin position="253"/>
        <end position="268"/>
    </location>
</feature>
<accession>A0A8S4DPS4</accession>
<dbReference type="Proteomes" id="UP000653454">
    <property type="component" value="Unassembled WGS sequence"/>
</dbReference>
<feature type="compositionally biased region" description="Low complexity" evidence="1">
    <location>
        <begin position="1313"/>
        <end position="1327"/>
    </location>
</feature>
<gene>
    <name evidence="2" type="ORF">PLXY2_LOCUS2444</name>
</gene>
<dbReference type="InterPro" id="IPR052145">
    <property type="entry name" value="Mediator/Homeobox_domain"/>
</dbReference>
<evidence type="ECO:0000313" key="2">
    <source>
        <dbReference type="EMBL" id="CAG9101479.1"/>
    </source>
</evidence>
<feature type="region of interest" description="Disordered" evidence="1">
    <location>
        <begin position="445"/>
        <end position="464"/>
    </location>
</feature>
<feature type="compositionally biased region" description="Polar residues" evidence="1">
    <location>
        <begin position="1037"/>
        <end position="1058"/>
    </location>
</feature>
<feature type="region of interest" description="Disordered" evidence="1">
    <location>
        <begin position="566"/>
        <end position="622"/>
    </location>
</feature>
<organism evidence="2 3">
    <name type="scientific">Plutella xylostella</name>
    <name type="common">Diamondback moth</name>
    <name type="synonym">Plutella maculipennis</name>
    <dbReference type="NCBI Taxonomy" id="51655"/>
    <lineage>
        <taxon>Eukaryota</taxon>
        <taxon>Metazoa</taxon>
        <taxon>Ecdysozoa</taxon>
        <taxon>Arthropoda</taxon>
        <taxon>Hexapoda</taxon>
        <taxon>Insecta</taxon>
        <taxon>Pterygota</taxon>
        <taxon>Neoptera</taxon>
        <taxon>Endopterygota</taxon>
        <taxon>Lepidoptera</taxon>
        <taxon>Glossata</taxon>
        <taxon>Ditrysia</taxon>
        <taxon>Yponomeutoidea</taxon>
        <taxon>Plutellidae</taxon>
        <taxon>Plutella</taxon>
    </lineage>
</organism>
<evidence type="ECO:0000256" key="1">
    <source>
        <dbReference type="SAM" id="MobiDB-lite"/>
    </source>
</evidence>
<feature type="region of interest" description="Disordered" evidence="1">
    <location>
        <begin position="505"/>
        <end position="529"/>
    </location>
</feature>
<protein>
    <submittedName>
        <fullName evidence="2">(diamondback moth) hypothetical protein</fullName>
    </submittedName>
</protein>
<dbReference type="PANTHER" id="PTHR24330:SF19">
    <property type="entry name" value="MEDIATOR OF RNA POLYMERASE II TRANSCRIPTION SUBUNIT 29"/>
    <property type="match status" value="1"/>
</dbReference>
<proteinExistence type="predicted"/>
<feature type="region of interest" description="Disordered" evidence="1">
    <location>
        <begin position="1037"/>
        <end position="1065"/>
    </location>
</feature>
<keyword evidence="3" id="KW-1185">Reference proteome</keyword>
<feature type="region of interest" description="Disordered" evidence="1">
    <location>
        <begin position="1312"/>
        <end position="1334"/>
    </location>
</feature>
<feature type="compositionally biased region" description="Low complexity" evidence="1">
    <location>
        <begin position="269"/>
        <end position="284"/>
    </location>
</feature>